<dbReference type="AlphaFoldDB" id="A0A495QQD0"/>
<accession>A0A495QQD0</accession>
<sequence length="127" mass="14231">MANTMAAGRSVIKRGGTSLYLGIKREWLAAAGTEPEGVFRLGLRDIEDSSMTVRLHIDQDYCETTLGPGAYDIDIVDIQTGLQWCLPADIRNKYGITNQFVWNAEFTGEHIDYELVSPTIQEQYQLS</sequence>
<gene>
    <name evidence="1" type="ORF">BDK61_4702</name>
</gene>
<name>A0A495QQD0_9EURY</name>
<evidence type="ECO:0000313" key="1">
    <source>
        <dbReference type="EMBL" id="RKS75161.1"/>
    </source>
</evidence>
<dbReference type="Proteomes" id="UP000268233">
    <property type="component" value="Unassembled WGS sequence"/>
</dbReference>
<keyword evidence="2" id="KW-1185">Reference proteome</keyword>
<comment type="caution">
    <text evidence="1">The sequence shown here is derived from an EMBL/GenBank/DDBJ whole genome shotgun (WGS) entry which is preliminary data.</text>
</comment>
<protein>
    <submittedName>
        <fullName evidence="1">Uncharacterized protein</fullName>
    </submittedName>
</protein>
<dbReference type="RefSeq" id="WP_007189752.1">
    <property type="nucleotide sequence ID" value="NZ_RBWW01000004.1"/>
</dbReference>
<organism evidence="1 2">
    <name type="scientific">Haloarcula quadrata</name>
    <dbReference type="NCBI Taxonomy" id="182779"/>
    <lineage>
        <taxon>Archaea</taxon>
        <taxon>Methanobacteriati</taxon>
        <taxon>Methanobacteriota</taxon>
        <taxon>Stenosarchaea group</taxon>
        <taxon>Halobacteria</taxon>
        <taxon>Halobacteriales</taxon>
        <taxon>Haloarculaceae</taxon>
        <taxon>Haloarcula</taxon>
    </lineage>
</organism>
<reference evidence="1 2" key="1">
    <citation type="submission" date="2018-10" db="EMBL/GenBank/DDBJ databases">
        <title>Genomic Encyclopedia of Archaeal and Bacterial Type Strains, Phase II (KMG-II): from individual species to whole genera.</title>
        <authorList>
            <person name="Goeker M."/>
        </authorList>
    </citation>
    <scope>NUCLEOTIDE SEQUENCE [LARGE SCALE GENOMIC DNA]</scope>
    <source>
        <strain evidence="1 2">DSM 11927</strain>
    </source>
</reference>
<proteinExistence type="predicted"/>
<dbReference type="EMBL" id="RBWW01000004">
    <property type="protein sequence ID" value="RKS75161.1"/>
    <property type="molecule type" value="Genomic_DNA"/>
</dbReference>
<evidence type="ECO:0000313" key="2">
    <source>
        <dbReference type="Proteomes" id="UP000268233"/>
    </source>
</evidence>